<dbReference type="Gene3D" id="1.20.1250.20">
    <property type="entry name" value="MFS general substrate transporter like domains"/>
    <property type="match status" value="2"/>
</dbReference>
<feature type="transmembrane region" description="Helical" evidence="20">
    <location>
        <begin position="405"/>
        <end position="428"/>
    </location>
</feature>
<feature type="transmembrane region" description="Helical" evidence="20">
    <location>
        <begin position="135"/>
        <end position="159"/>
    </location>
</feature>
<evidence type="ECO:0000256" key="16">
    <source>
        <dbReference type="ARBA" id="ARBA00036185"/>
    </source>
</evidence>
<dbReference type="GO" id="GO:0005886">
    <property type="term" value="C:plasma membrane"/>
    <property type="evidence" value="ECO:0007669"/>
    <property type="project" value="UniProtKB-SubCell"/>
</dbReference>
<evidence type="ECO:0000256" key="2">
    <source>
        <dbReference type="ARBA" id="ARBA00004651"/>
    </source>
</evidence>
<feature type="transmembrane region" description="Helical" evidence="20">
    <location>
        <begin position="362"/>
        <end position="384"/>
    </location>
</feature>
<evidence type="ECO:0000256" key="10">
    <source>
        <dbReference type="ARBA" id="ARBA00023055"/>
    </source>
</evidence>
<evidence type="ECO:0000256" key="18">
    <source>
        <dbReference type="ARBA" id="ARBA00036741"/>
    </source>
</evidence>
<feature type="region of interest" description="Disordered" evidence="19">
    <location>
        <begin position="483"/>
        <end position="508"/>
    </location>
</feature>
<dbReference type="GO" id="GO:1990379">
    <property type="term" value="P:lipid transport across blood-brain barrier"/>
    <property type="evidence" value="ECO:0007669"/>
    <property type="project" value="TreeGrafter"/>
</dbReference>
<evidence type="ECO:0000256" key="4">
    <source>
        <dbReference type="ARBA" id="ARBA00022448"/>
    </source>
</evidence>
<dbReference type="AlphaFoldDB" id="A0A8B9GK76"/>
<proteinExistence type="inferred from homology"/>
<reference evidence="21" key="2">
    <citation type="submission" date="2025-09" db="UniProtKB">
        <authorList>
            <consortium name="Ensembl"/>
        </authorList>
    </citation>
    <scope>IDENTIFICATION</scope>
</reference>
<comment type="catalytic activity">
    <reaction evidence="17">
        <text>a 1-acyl-sn-glycero-3-phosphocholine(in) + Na(+)(in) = a 1-acyl-sn-glycero-3-phosphocholine(out) + Na(+)(out)</text>
        <dbReference type="Rhea" id="RHEA:44376"/>
        <dbReference type="ChEBI" id="CHEBI:29101"/>
        <dbReference type="ChEBI" id="CHEBI:58168"/>
    </reaction>
</comment>
<evidence type="ECO:0000256" key="13">
    <source>
        <dbReference type="ARBA" id="ARBA00023180"/>
    </source>
</evidence>
<evidence type="ECO:0000256" key="11">
    <source>
        <dbReference type="ARBA" id="ARBA00023136"/>
    </source>
</evidence>
<keyword evidence="9 20" id="KW-1133">Transmembrane helix</keyword>
<dbReference type="PANTHER" id="PTHR11328:SF29">
    <property type="entry name" value="SODIUM-DEPENDENT LYSOPHOSPHATIDYLCHOLINE SYMPORTER 1"/>
    <property type="match status" value="1"/>
</dbReference>
<feature type="transmembrane region" description="Helical" evidence="20">
    <location>
        <begin position="103"/>
        <end position="123"/>
    </location>
</feature>
<dbReference type="SUPFAM" id="SSF103473">
    <property type="entry name" value="MFS general substrate transporter"/>
    <property type="match status" value="1"/>
</dbReference>
<dbReference type="FunFam" id="1.20.1250.20:FF:000185">
    <property type="entry name" value="sodium-dependent lysophosphatidylcholine symporter 1 isoform X1"/>
    <property type="match status" value="1"/>
</dbReference>
<evidence type="ECO:0000313" key="21">
    <source>
        <dbReference type="Ensembl" id="ENSACOP00000022750.1"/>
    </source>
</evidence>
<dbReference type="Ensembl" id="ENSACOT00000023542.1">
    <property type="protein sequence ID" value="ENSACOP00000022750.1"/>
    <property type="gene ID" value="ENSACOG00000015470.1"/>
</dbReference>
<keyword evidence="10" id="KW-0445">Lipid transport</keyword>
<comment type="catalytic activity">
    <reaction evidence="18">
        <text>a 1-acyl-sn-glycero-3-phosphoethanolamine(in) + Na(+)(in) = a 1-acyl-sn-glycero-3-phosphoethanolamine(out) + Na(+)(out)</text>
        <dbReference type="Rhea" id="RHEA:43868"/>
        <dbReference type="ChEBI" id="CHEBI:29101"/>
        <dbReference type="ChEBI" id="CHEBI:64381"/>
    </reaction>
</comment>
<evidence type="ECO:0000256" key="6">
    <source>
        <dbReference type="ARBA" id="ARBA00022692"/>
    </source>
</evidence>
<keyword evidence="22" id="KW-1185">Reference proteome</keyword>
<feature type="transmembrane region" description="Helical" evidence="20">
    <location>
        <begin position="311"/>
        <end position="331"/>
    </location>
</feature>
<evidence type="ECO:0000256" key="17">
    <source>
        <dbReference type="ARBA" id="ARBA00036686"/>
    </source>
</evidence>
<dbReference type="GO" id="GO:0140329">
    <property type="term" value="P:lysophospholipid translocation"/>
    <property type="evidence" value="ECO:0007669"/>
    <property type="project" value="TreeGrafter"/>
</dbReference>
<dbReference type="Pfam" id="PF13347">
    <property type="entry name" value="MFS_2"/>
    <property type="match status" value="2"/>
</dbReference>
<comment type="similarity">
    <text evidence="3">Belongs to the major facilitator superfamily.</text>
</comment>
<feature type="transmembrane region" description="Helical" evidence="20">
    <location>
        <begin position="34"/>
        <end position="59"/>
    </location>
</feature>
<dbReference type="GO" id="GO:0015245">
    <property type="term" value="F:fatty acid transmembrane transporter activity"/>
    <property type="evidence" value="ECO:0007669"/>
    <property type="project" value="TreeGrafter"/>
</dbReference>
<evidence type="ECO:0000256" key="20">
    <source>
        <dbReference type="SAM" id="Phobius"/>
    </source>
</evidence>
<evidence type="ECO:0000256" key="7">
    <source>
        <dbReference type="ARBA" id="ARBA00022824"/>
    </source>
</evidence>
<sequence>MAGGGGGGAERVRAGGLLPSARRHRERLSVCSKLCYAVGGAPYQITGCALGFFLQIYLLDVAQLDPFSASIILFVGRAWDAVTDPMVGFFISKTSWTRFGRLMPWIIFSTPFAVISYFLIWFVPDISRGQVMWYLVFYCIFQTLVTCFHVPYSALTMFISREQSERDSATAYRMTVEVLGTVLGTAIQGQIVGKAVTPCIESPHFIGEANSSVAMEELNMTHDTGSHCRPCTQGCCFCRSNDGLICSPESSELQSDEPVSFFQGLKLVMNHGAYIKLIAGFLFTSLAFMLLEGNFALFCTYTLGFRNEFQNVLLAIMLSATLTIPLWQWFLTRFGKKTAVYVGISSAIPFLIVVVVLDSNLIVTYIVAVAAGISVAAAFLLPWSMLPDVIDDFKLQHPDSHGHEAIFFSFYVFFTKFTSGVSLGISTLSLDFAGYQTRGCSQPSDVNFTLKMLVSAVPVGLILLGLLLFKLYPIDEEKRRKNKKALQDLREESNSSSESDNTELASIV</sequence>
<dbReference type="FunFam" id="1.20.1250.20:FF:000183">
    <property type="entry name" value="sodium-dependent lysophosphatidylcholine symporter 1 isoform X2"/>
    <property type="match status" value="1"/>
</dbReference>
<evidence type="ECO:0000256" key="19">
    <source>
        <dbReference type="SAM" id="MobiDB-lite"/>
    </source>
</evidence>
<feature type="transmembrane region" description="Helical" evidence="20">
    <location>
        <begin position="448"/>
        <end position="472"/>
    </location>
</feature>
<dbReference type="GO" id="GO:0005789">
    <property type="term" value="C:endoplasmic reticulum membrane"/>
    <property type="evidence" value="ECO:0007669"/>
    <property type="project" value="UniProtKB-SubCell"/>
</dbReference>
<evidence type="ECO:0000256" key="8">
    <source>
        <dbReference type="ARBA" id="ARBA00022847"/>
    </source>
</evidence>
<keyword evidence="8" id="KW-0769">Symport</keyword>
<dbReference type="PANTHER" id="PTHR11328">
    <property type="entry name" value="MAJOR FACILITATOR SUPERFAMILY DOMAIN-CONTAINING PROTEIN"/>
    <property type="match status" value="1"/>
</dbReference>
<keyword evidence="13" id="KW-0325">Glycoprotein</keyword>
<reference evidence="21" key="1">
    <citation type="submission" date="2025-08" db="UniProtKB">
        <authorList>
            <consortium name="Ensembl"/>
        </authorList>
    </citation>
    <scope>IDENTIFICATION</scope>
</reference>
<evidence type="ECO:0000256" key="9">
    <source>
        <dbReference type="ARBA" id="ARBA00022989"/>
    </source>
</evidence>
<comment type="catalytic activity">
    <reaction evidence="15">
        <text>1-(9Z-octadecenoyl)-sn-glycero-3-phosphocholine(in) + Na(+)(in) = 1-(9Z-octadecenoyl)-sn-glycero-3-phosphocholine(out) + Na(+)(out)</text>
        <dbReference type="Rhea" id="RHEA:43856"/>
        <dbReference type="ChEBI" id="CHEBI:28610"/>
        <dbReference type="ChEBI" id="CHEBI:29101"/>
    </reaction>
</comment>
<evidence type="ECO:0000256" key="15">
    <source>
        <dbReference type="ARBA" id="ARBA00035930"/>
    </source>
</evidence>
<dbReference type="InterPro" id="IPR039672">
    <property type="entry name" value="MFS_2"/>
</dbReference>
<dbReference type="Proteomes" id="UP000694522">
    <property type="component" value="Unplaced"/>
</dbReference>
<comment type="catalytic activity">
    <reaction evidence="14">
        <text>1-hexadecanoyl-sn-glycero-3-phosphocholine(in) + Na(+)(in) = 1-hexadecanoyl-sn-glycero-3-phosphocholine(out) + Na(+)(out)</text>
        <dbReference type="Rhea" id="RHEA:43864"/>
        <dbReference type="ChEBI" id="CHEBI:29101"/>
        <dbReference type="ChEBI" id="CHEBI:72998"/>
    </reaction>
</comment>
<keyword evidence="7" id="KW-0256">Endoplasmic reticulum</keyword>
<keyword evidence="5" id="KW-1003">Cell membrane</keyword>
<evidence type="ECO:0000256" key="1">
    <source>
        <dbReference type="ARBA" id="ARBA00004477"/>
    </source>
</evidence>
<feature type="compositionally biased region" description="Basic and acidic residues" evidence="19">
    <location>
        <begin position="483"/>
        <end position="493"/>
    </location>
</feature>
<evidence type="ECO:0000313" key="22">
    <source>
        <dbReference type="Proteomes" id="UP000694522"/>
    </source>
</evidence>
<dbReference type="InterPro" id="IPR036259">
    <property type="entry name" value="MFS_trans_sf"/>
</dbReference>
<keyword evidence="11 20" id="KW-0472">Membrane</keyword>
<accession>A0A8B9GK76</accession>
<comment type="catalytic activity">
    <reaction evidence="16">
        <text>1-(4Z,7Z,10Z,13Z,16Z,19Z-docosahexaenoyl)-sn-glycero-3-phosphocholine(in) + Na(+)(in) = 1-(4Z,7Z,10Z,13Z,16Z,19Z-docosahexaenoyl)-sn-glycero-3-phosphocholine(out) + Na(+)(out)</text>
        <dbReference type="Rhea" id="RHEA:43860"/>
        <dbReference type="ChEBI" id="CHEBI:29101"/>
        <dbReference type="ChEBI" id="CHEBI:73873"/>
    </reaction>
</comment>
<name>A0A8B9GK76_9PSIT</name>
<keyword evidence="4" id="KW-0813">Transport</keyword>
<dbReference type="GO" id="GO:0008643">
    <property type="term" value="P:carbohydrate transport"/>
    <property type="evidence" value="ECO:0007669"/>
    <property type="project" value="InterPro"/>
</dbReference>
<keyword evidence="6 20" id="KW-0812">Transmembrane</keyword>
<evidence type="ECO:0000256" key="14">
    <source>
        <dbReference type="ARBA" id="ARBA00035893"/>
    </source>
</evidence>
<evidence type="ECO:0000256" key="3">
    <source>
        <dbReference type="ARBA" id="ARBA00008335"/>
    </source>
</evidence>
<keyword evidence="12" id="KW-1015">Disulfide bond</keyword>
<comment type="subcellular location">
    <subcellularLocation>
        <location evidence="2">Cell membrane</location>
        <topology evidence="2">Multi-pass membrane protein</topology>
    </subcellularLocation>
    <subcellularLocation>
        <location evidence="1">Endoplasmic reticulum membrane</location>
        <topology evidence="1">Multi-pass membrane protein</topology>
    </subcellularLocation>
</comment>
<feature type="transmembrane region" description="Helical" evidence="20">
    <location>
        <begin position="338"/>
        <end position="356"/>
    </location>
</feature>
<dbReference type="GO" id="GO:0051978">
    <property type="term" value="F:lysophospholipid:sodium symporter activity"/>
    <property type="evidence" value="ECO:0007669"/>
    <property type="project" value="TreeGrafter"/>
</dbReference>
<evidence type="ECO:0000256" key="12">
    <source>
        <dbReference type="ARBA" id="ARBA00023157"/>
    </source>
</evidence>
<protein>
    <submittedName>
        <fullName evidence="21">Major facilitator superfamily domain containing 2A</fullName>
    </submittedName>
</protein>
<evidence type="ECO:0000256" key="5">
    <source>
        <dbReference type="ARBA" id="ARBA00022475"/>
    </source>
</evidence>
<feature type="transmembrane region" description="Helical" evidence="20">
    <location>
        <begin position="71"/>
        <end position="91"/>
    </location>
</feature>
<organism evidence="21 22">
    <name type="scientific">Amazona collaria</name>
    <name type="common">yellow-billed parrot</name>
    <dbReference type="NCBI Taxonomy" id="241587"/>
    <lineage>
        <taxon>Eukaryota</taxon>
        <taxon>Metazoa</taxon>
        <taxon>Chordata</taxon>
        <taxon>Craniata</taxon>
        <taxon>Vertebrata</taxon>
        <taxon>Euteleostomi</taxon>
        <taxon>Archelosauria</taxon>
        <taxon>Archosauria</taxon>
        <taxon>Dinosauria</taxon>
        <taxon>Saurischia</taxon>
        <taxon>Theropoda</taxon>
        <taxon>Coelurosauria</taxon>
        <taxon>Aves</taxon>
        <taxon>Neognathae</taxon>
        <taxon>Neoaves</taxon>
        <taxon>Telluraves</taxon>
        <taxon>Australaves</taxon>
        <taxon>Psittaciformes</taxon>
        <taxon>Psittacidae</taxon>
        <taxon>Amazona</taxon>
    </lineage>
</organism>
<feature type="transmembrane region" description="Helical" evidence="20">
    <location>
        <begin position="273"/>
        <end position="291"/>
    </location>
</feature>